<dbReference type="GO" id="GO:0072594">
    <property type="term" value="P:establishment of protein localization to organelle"/>
    <property type="evidence" value="ECO:0007669"/>
    <property type="project" value="TreeGrafter"/>
</dbReference>
<dbReference type="GeneID" id="114850660"/>
<feature type="region of interest" description="Disordered" evidence="9">
    <location>
        <begin position="31"/>
        <end position="127"/>
    </location>
</feature>
<proteinExistence type="inferred from homology"/>
<evidence type="ECO:0000256" key="5">
    <source>
        <dbReference type="ARBA" id="ARBA00022989"/>
    </source>
</evidence>
<protein>
    <submittedName>
        <fullName evidence="14">Macrosialin-like</fullName>
    </submittedName>
</protein>
<reference evidence="14" key="1">
    <citation type="submission" date="2025-08" db="UniProtKB">
        <authorList>
            <consortium name="RefSeq"/>
        </authorList>
    </citation>
    <scope>IDENTIFICATION</scope>
</reference>
<evidence type="ECO:0000256" key="7">
    <source>
        <dbReference type="ARBA" id="ARBA00023180"/>
    </source>
</evidence>
<evidence type="ECO:0000256" key="8">
    <source>
        <dbReference type="PROSITE-ProRule" id="PRU00740"/>
    </source>
</evidence>
<keyword evidence="7" id="KW-0325">Glycoprotein</keyword>
<feature type="signal peptide" evidence="11">
    <location>
        <begin position="1"/>
        <end position="19"/>
    </location>
</feature>
<evidence type="ECO:0000256" key="10">
    <source>
        <dbReference type="SAM" id="Phobius"/>
    </source>
</evidence>
<keyword evidence="4" id="KW-0967">Endosome</keyword>
<name>A0A6P7LTP0_BETSP</name>
<keyword evidence="2 8" id="KW-0812">Transmembrane</keyword>
<dbReference type="PANTHER" id="PTHR11506:SF2">
    <property type="entry name" value="MACROSIALIN"/>
    <property type="match status" value="1"/>
</dbReference>
<evidence type="ECO:0000256" key="3">
    <source>
        <dbReference type="ARBA" id="ARBA00022729"/>
    </source>
</evidence>
<accession>A0A6P7LTP0</accession>
<evidence type="ECO:0000256" key="2">
    <source>
        <dbReference type="ARBA" id="ARBA00022692"/>
    </source>
</evidence>
<comment type="similarity">
    <text evidence="8">Belongs to the LAMP family.</text>
</comment>
<evidence type="ECO:0000313" key="13">
    <source>
        <dbReference type="Proteomes" id="UP000515150"/>
    </source>
</evidence>
<dbReference type="GO" id="GO:0031902">
    <property type="term" value="C:late endosome membrane"/>
    <property type="evidence" value="ECO:0007669"/>
    <property type="project" value="TreeGrafter"/>
</dbReference>
<dbReference type="FunCoup" id="A0A6P7LTP0">
    <property type="interactions" value="327"/>
</dbReference>
<dbReference type="PANTHER" id="PTHR11506">
    <property type="entry name" value="LYSOSOME-ASSOCIATED MEMBRANE GLYCOPROTEIN"/>
    <property type="match status" value="1"/>
</dbReference>
<dbReference type="PROSITE" id="PS51407">
    <property type="entry name" value="LAMP_3"/>
    <property type="match status" value="1"/>
</dbReference>
<feature type="transmembrane region" description="Helical" evidence="10">
    <location>
        <begin position="283"/>
        <end position="306"/>
    </location>
</feature>
<comment type="subcellular location">
    <subcellularLocation>
        <location evidence="1">Endosome membrane</location>
        <topology evidence="1">Single-pass type I membrane protein</topology>
    </subcellularLocation>
    <subcellularLocation>
        <location evidence="8">Lysosome membrane</location>
        <topology evidence="8">Single-pass type I membrane protein</topology>
    </subcellularLocation>
</comment>
<gene>
    <name evidence="14" type="primary">LOC114850660</name>
</gene>
<feature type="disulfide bond" evidence="8">
    <location>
        <begin position="239"/>
        <end position="276"/>
    </location>
</feature>
<dbReference type="OrthoDB" id="9428839at2759"/>
<dbReference type="GO" id="GO:0005765">
    <property type="term" value="C:lysosomal membrane"/>
    <property type="evidence" value="ECO:0007669"/>
    <property type="project" value="UniProtKB-SubCell"/>
</dbReference>
<dbReference type="RefSeq" id="XP_028998186.1">
    <property type="nucleotide sequence ID" value="XM_029142353.2"/>
</dbReference>
<organism evidence="13 14">
    <name type="scientific">Betta splendens</name>
    <name type="common">Siamese fighting fish</name>
    <dbReference type="NCBI Taxonomy" id="158456"/>
    <lineage>
        <taxon>Eukaryota</taxon>
        <taxon>Metazoa</taxon>
        <taxon>Chordata</taxon>
        <taxon>Craniata</taxon>
        <taxon>Vertebrata</taxon>
        <taxon>Euteleostomi</taxon>
        <taxon>Actinopterygii</taxon>
        <taxon>Neopterygii</taxon>
        <taxon>Teleostei</taxon>
        <taxon>Neoteleostei</taxon>
        <taxon>Acanthomorphata</taxon>
        <taxon>Anabantaria</taxon>
        <taxon>Anabantiformes</taxon>
        <taxon>Anabantoidei</taxon>
        <taxon>Osphronemidae</taxon>
        <taxon>Betta</taxon>
    </lineage>
</organism>
<comment type="caution">
    <text evidence="8">Lacks conserved residue(s) required for the propagation of feature annotation.</text>
</comment>
<dbReference type="InParanoid" id="A0A6P7LTP0"/>
<evidence type="ECO:0000259" key="12">
    <source>
        <dbReference type="Pfam" id="PF01299"/>
    </source>
</evidence>
<dbReference type="AlphaFoldDB" id="A0A6P7LTP0"/>
<evidence type="ECO:0000256" key="1">
    <source>
        <dbReference type="ARBA" id="ARBA00004530"/>
    </source>
</evidence>
<keyword evidence="3 11" id="KW-0732">Signal</keyword>
<dbReference type="Proteomes" id="UP000515150">
    <property type="component" value="Chromosome 2"/>
</dbReference>
<feature type="compositionally biased region" description="Low complexity" evidence="9">
    <location>
        <begin position="40"/>
        <end position="125"/>
    </location>
</feature>
<dbReference type="Pfam" id="PF01299">
    <property type="entry name" value="Lamp2-like_luminal"/>
    <property type="match status" value="1"/>
</dbReference>
<keyword evidence="5 10" id="KW-1133">Transmembrane helix</keyword>
<evidence type="ECO:0000313" key="14">
    <source>
        <dbReference type="RefSeq" id="XP_028998186.1"/>
    </source>
</evidence>
<dbReference type="KEGG" id="bspl:114850660"/>
<dbReference type="InterPro" id="IPR048528">
    <property type="entry name" value="Lamp2-like_luminal"/>
</dbReference>
<evidence type="ECO:0000256" key="11">
    <source>
        <dbReference type="SAM" id="SignalP"/>
    </source>
</evidence>
<keyword evidence="8" id="KW-1015">Disulfide bond</keyword>
<dbReference type="Gene3D" id="2.40.160.110">
    <property type="match status" value="1"/>
</dbReference>
<dbReference type="InterPro" id="IPR002000">
    <property type="entry name" value="Lysosome-assoc_membr_glycop"/>
</dbReference>
<feature type="domain" description="Lysosome-associated membrane glycoprotein 2-like luminal" evidence="12">
    <location>
        <begin position="125"/>
        <end position="264"/>
    </location>
</feature>
<keyword evidence="13" id="KW-1185">Reference proteome</keyword>
<evidence type="ECO:0000256" key="6">
    <source>
        <dbReference type="ARBA" id="ARBA00023136"/>
    </source>
</evidence>
<sequence>MKTAALFLVLSCCALSALSLDGNVKRSKPSATVVPAQQFNSSPSTTKPATNTTTPAANTTTPAANTTTPAANTTTHAPNTTTHAPNTTTHAPNTTTHAPNTTTHAPTTTTHAPNTTTPAPTPSSTVGNYSLKMGNKTCLMANMALQIRLKAGATFKVQPDKTKTEGGCKATTANLTIAFKEGYITFMFNQSAADKTVYVNQVSFNISHNFMSLNANGQYSGNNASLHLFSAKVGRSYSCRNDSIFMGNDLYLDVSQDRIQAFNLTADKDFGPPDVCEADKPDYSVAIGVGVALLVLIVIVVVVYVVSRRRRTDGYQSL</sequence>
<keyword evidence="8" id="KW-0458">Lysosome</keyword>
<evidence type="ECO:0000256" key="9">
    <source>
        <dbReference type="SAM" id="MobiDB-lite"/>
    </source>
</evidence>
<dbReference type="GO" id="GO:0005886">
    <property type="term" value="C:plasma membrane"/>
    <property type="evidence" value="ECO:0007669"/>
    <property type="project" value="TreeGrafter"/>
</dbReference>
<evidence type="ECO:0000256" key="4">
    <source>
        <dbReference type="ARBA" id="ARBA00022753"/>
    </source>
</evidence>
<dbReference type="PRINTS" id="PR00336">
    <property type="entry name" value="LYSASSOCTDMP"/>
</dbReference>
<feature type="chain" id="PRO_5027992021" evidence="11">
    <location>
        <begin position="20"/>
        <end position="318"/>
    </location>
</feature>
<keyword evidence="6 8" id="KW-0472">Membrane</keyword>